<accession>A0ABY4P182</accession>
<dbReference type="Gene3D" id="3.30.43.10">
    <property type="entry name" value="Uridine Diphospho-n-acetylenolpyruvylglucosamine Reductase, domain 2"/>
    <property type="match status" value="1"/>
</dbReference>
<dbReference type="RefSeq" id="WP_116111173.1">
    <property type="nucleotide sequence ID" value="NZ_CP091196.1"/>
</dbReference>
<dbReference type="InterPro" id="IPR005107">
    <property type="entry name" value="CO_DH_flav_C"/>
</dbReference>
<dbReference type="Gene3D" id="3.30.390.50">
    <property type="entry name" value="CO dehydrogenase flavoprotein, C-terminal domain"/>
    <property type="match status" value="1"/>
</dbReference>
<reference evidence="5" key="1">
    <citation type="submission" date="2022-01" db="EMBL/GenBank/DDBJ databases">
        <title>PSI-footprinting approach for the identification of protein synthesis inhibitor producers.</title>
        <authorList>
            <person name="Handel F."/>
            <person name="Kulik A."/>
            <person name="Wex K.W."/>
            <person name="Berscheid A."/>
            <person name="Saur J.S."/>
            <person name="Winkler A."/>
            <person name="Wibberg D."/>
            <person name="Kalinowski J."/>
            <person name="Broetz-Oesterhelt H."/>
            <person name="Mast Y."/>
        </authorList>
    </citation>
    <scope>NUCLEOTIDE SEQUENCE</scope>
    <source>
        <strain evidence="5">KNN 49.3e</strain>
    </source>
</reference>
<dbReference type="InterPro" id="IPR002346">
    <property type="entry name" value="Mopterin_DH_FAD-bd"/>
</dbReference>
<dbReference type="InterPro" id="IPR016166">
    <property type="entry name" value="FAD-bd_PCMH"/>
</dbReference>
<dbReference type="InterPro" id="IPR051312">
    <property type="entry name" value="Diverse_Substr_Oxidored"/>
</dbReference>
<evidence type="ECO:0000256" key="1">
    <source>
        <dbReference type="ARBA" id="ARBA00022630"/>
    </source>
</evidence>
<keyword evidence="6" id="KW-1185">Reference proteome</keyword>
<dbReference type="PROSITE" id="PS51387">
    <property type="entry name" value="FAD_PCMH"/>
    <property type="match status" value="1"/>
</dbReference>
<keyword evidence="3" id="KW-0560">Oxidoreductase</keyword>
<dbReference type="InterPro" id="IPR036683">
    <property type="entry name" value="CO_DH_flav_C_dom_sf"/>
</dbReference>
<dbReference type="Gene3D" id="3.30.465.10">
    <property type="match status" value="1"/>
</dbReference>
<gene>
    <name evidence="5" type="ORF">L1857_25805</name>
</gene>
<evidence type="ECO:0000313" key="5">
    <source>
        <dbReference type="EMBL" id="UQS25978.1"/>
    </source>
</evidence>
<protein>
    <submittedName>
        <fullName evidence="5">FAD binding domain-containing protein</fullName>
    </submittedName>
</protein>
<dbReference type="Pfam" id="PF00941">
    <property type="entry name" value="FAD_binding_5"/>
    <property type="match status" value="1"/>
</dbReference>
<dbReference type="PANTHER" id="PTHR42659:SF2">
    <property type="entry name" value="XANTHINE DEHYDROGENASE SUBUNIT C-RELATED"/>
    <property type="match status" value="1"/>
</dbReference>
<dbReference type="SUPFAM" id="SSF55447">
    <property type="entry name" value="CO dehydrogenase flavoprotein C-terminal domain-like"/>
    <property type="match status" value="1"/>
</dbReference>
<dbReference type="InterPro" id="IPR036318">
    <property type="entry name" value="FAD-bd_PCMH-like_sf"/>
</dbReference>
<dbReference type="InterPro" id="IPR016167">
    <property type="entry name" value="FAD-bd_PCMH_sub1"/>
</dbReference>
<name>A0ABY4P182_9PSEU</name>
<feature type="domain" description="FAD-binding PCMH-type" evidence="4">
    <location>
        <begin position="1"/>
        <end position="176"/>
    </location>
</feature>
<keyword evidence="1" id="KW-0285">Flavoprotein</keyword>
<dbReference type="SUPFAM" id="SSF56176">
    <property type="entry name" value="FAD-binding/transporter-associated domain-like"/>
    <property type="match status" value="1"/>
</dbReference>
<evidence type="ECO:0000259" key="4">
    <source>
        <dbReference type="PROSITE" id="PS51387"/>
    </source>
</evidence>
<dbReference type="Proteomes" id="UP000830158">
    <property type="component" value="Chromosome"/>
</dbReference>
<evidence type="ECO:0000256" key="3">
    <source>
        <dbReference type="ARBA" id="ARBA00023002"/>
    </source>
</evidence>
<proteinExistence type="predicted"/>
<keyword evidence="2" id="KW-0274">FAD</keyword>
<dbReference type="InterPro" id="IPR016169">
    <property type="entry name" value="FAD-bd_PCMH_sub2"/>
</dbReference>
<evidence type="ECO:0000256" key="2">
    <source>
        <dbReference type="ARBA" id="ARBA00022827"/>
    </source>
</evidence>
<sequence>MIRDRLRYHAPPDVDIACRILADSSSATVIGGGTIAVPRLGRGEVRADDVVHLHRAGLTGVRLTGDELSIGSMVTYTELLATPGIDQLIPLLCTVARGITGGDQIRNQGTLGGSLCHANPASDVPTALAALQARLILRSVHGEREVRAEEFLRGGFQTTIRPGEILTHILVRPVEKSGYCKFKLSESSWPIVTAAATVSGGRCHVVLGGVEPAPVRIDLSSVVTTESAIRELVAATVRPLWSDALAPAEYRHLISGEIAARAVAQLGGM</sequence>
<dbReference type="PANTHER" id="PTHR42659">
    <property type="entry name" value="XANTHINE DEHYDROGENASE SUBUNIT C-RELATED"/>
    <property type="match status" value="1"/>
</dbReference>
<evidence type="ECO:0000313" key="6">
    <source>
        <dbReference type="Proteomes" id="UP000830158"/>
    </source>
</evidence>
<dbReference type="EMBL" id="CP091196">
    <property type="protein sequence ID" value="UQS25978.1"/>
    <property type="molecule type" value="Genomic_DNA"/>
</dbReference>
<organism evidence="5 6">
    <name type="scientific">Amycolatopsis thermalba</name>
    <dbReference type="NCBI Taxonomy" id="944492"/>
    <lineage>
        <taxon>Bacteria</taxon>
        <taxon>Bacillati</taxon>
        <taxon>Actinomycetota</taxon>
        <taxon>Actinomycetes</taxon>
        <taxon>Pseudonocardiales</taxon>
        <taxon>Pseudonocardiaceae</taxon>
        <taxon>Amycolatopsis</taxon>
    </lineage>
</organism>
<dbReference type="SMART" id="SM01092">
    <property type="entry name" value="CO_deh_flav_C"/>
    <property type="match status" value="1"/>
</dbReference>